<reference evidence="7" key="1">
    <citation type="submission" date="2017-02" db="UniProtKB">
        <authorList>
            <consortium name="WormBaseParasite"/>
        </authorList>
    </citation>
    <scope>IDENTIFICATION</scope>
</reference>
<dbReference type="SMART" id="SM00192">
    <property type="entry name" value="LDLa"/>
    <property type="match status" value="1"/>
</dbReference>
<evidence type="ECO:0000313" key="5">
    <source>
        <dbReference type="EMBL" id="VDL77150.1"/>
    </source>
</evidence>
<dbReference type="SUPFAM" id="SSF49854">
    <property type="entry name" value="Spermadhesin, CUB domain"/>
    <property type="match status" value="1"/>
</dbReference>
<keyword evidence="3" id="KW-0812">Transmembrane</keyword>
<dbReference type="PROSITE" id="PS50068">
    <property type="entry name" value="LDLRA_2"/>
    <property type="match status" value="1"/>
</dbReference>
<accession>A0A0N4YAW3</accession>
<dbReference type="Pfam" id="PF00431">
    <property type="entry name" value="CUB"/>
    <property type="match status" value="1"/>
</dbReference>
<comment type="caution">
    <text evidence="2">Lacks conserved residue(s) required for the propagation of feature annotation.</text>
</comment>
<dbReference type="Gene3D" id="4.10.400.10">
    <property type="entry name" value="Low-density Lipoprotein Receptor"/>
    <property type="match status" value="1"/>
</dbReference>
<dbReference type="OMA" id="RNDVHRN"/>
<dbReference type="WBParaSite" id="NBR_0001356001-mRNA-1">
    <property type="protein sequence ID" value="NBR_0001356001-mRNA-1"/>
    <property type="gene ID" value="NBR_0001356001"/>
</dbReference>
<dbReference type="InterPro" id="IPR042333">
    <property type="entry name" value="LRAD2/Mig-13-like"/>
</dbReference>
<keyword evidence="3" id="KW-0472">Membrane</keyword>
<keyword evidence="6" id="KW-1185">Reference proteome</keyword>
<dbReference type="CDD" id="cd00112">
    <property type="entry name" value="LDLa"/>
    <property type="match status" value="1"/>
</dbReference>
<evidence type="ECO:0000313" key="7">
    <source>
        <dbReference type="WBParaSite" id="NBR_0001356001-mRNA-1"/>
    </source>
</evidence>
<dbReference type="SMART" id="SM00042">
    <property type="entry name" value="CUB"/>
    <property type="match status" value="1"/>
</dbReference>
<dbReference type="SUPFAM" id="SSF57424">
    <property type="entry name" value="LDL receptor-like module"/>
    <property type="match status" value="1"/>
</dbReference>
<feature type="disulfide bond" evidence="2">
    <location>
        <begin position="256"/>
        <end position="274"/>
    </location>
</feature>
<sequence>MRYQGESTLEAFWITARAPKINRKKECEEMILFTDLHGVNSAFQSPKKATSERKLEDESFSAYLDPTTLLQLGTIFIMASTVIPGFFDGNDQFNLCKTRLERRITGISGVLYSHSLYGRAPYNASRNCFIMLVAPIGYRIRLRVIEFDVNGQNSSCEKDTLHVFDHETAVDPSTAHLKQGTSTTPGPIIGKQSRQFCGRRTNATELNMSTMNALTLWWHTDALLPQQHPAKGFQLHWNAFRVTAQVPCYYGREFACGNNQCIPVQLACDRYADCPDESDINYSRQFDANCENLDIDPLTSVSGFVVLLISAGVVLLLGCICISLCICCSCFRPTPQTKEEPETCAGGISATVPRQFCPPSPPKLPLPATVSNATPRKQLGAGSVHDGYLAVRISNEYSGPVGADHNDYAYVRSDAHRNLL</sequence>
<keyword evidence="1 2" id="KW-1015">Disulfide bond</keyword>
<proteinExistence type="predicted"/>
<dbReference type="PANTHER" id="PTHR24652">
    <property type="entry name" value="LOW-DENSITY LIPOPROTEIN RECEPTOR CLASS A DOMAIN-CONTAINING PROTEIN 2"/>
    <property type="match status" value="1"/>
</dbReference>
<dbReference type="InterPro" id="IPR000859">
    <property type="entry name" value="CUB_dom"/>
</dbReference>
<protein>
    <submittedName>
        <fullName evidence="7">Guidance protein MIG-13 (inferred by orthology to a C. elegans protein)</fullName>
    </submittedName>
</protein>
<feature type="domain" description="CUB" evidence="4">
    <location>
        <begin position="96"/>
        <end position="240"/>
    </location>
</feature>
<dbReference type="EMBL" id="UYSL01021079">
    <property type="protein sequence ID" value="VDL77150.1"/>
    <property type="molecule type" value="Genomic_DNA"/>
</dbReference>
<dbReference type="CDD" id="cd00041">
    <property type="entry name" value="CUB"/>
    <property type="match status" value="1"/>
</dbReference>
<evidence type="ECO:0000259" key="4">
    <source>
        <dbReference type="PROSITE" id="PS01180"/>
    </source>
</evidence>
<dbReference type="PANTHER" id="PTHR24652:SF69">
    <property type="entry name" value="CUB DOMAIN-CONTAINING PROTEIN"/>
    <property type="match status" value="1"/>
</dbReference>
<gene>
    <name evidence="5" type="ORF">NBR_LOCUS13561</name>
</gene>
<dbReference type="Proteomes" id="UP000271162">
    <property type="component" value="Unassembled WGS sequence"/>
</dbReference>
<dbReference type="STRING" id="27835.A0A0N4YAW3"/>
<evidence type="ECO:0000256" key="2">
    <source>
        <dbReference type="PROSITE-ProRule" id="PRU00124"/>
    </source>
</evidence>
<organism evidence="7">
    <name type="scientific">Nippostrongylus brasiliensis</name>
    <name type="common">Rat hookworm</name>
    <dbReference type="NCBI Taxonomy" id="27835"/>
    <lineage>
        <taxon>Eukaryota</taxon>
        <taxon>Metazoa</taxon>
        <taxon>Ecdysozoa</taxon>
        <taxon>Nematoda</taxon>
        <taxon>Chromadorea</taxon>
        <taxon>Rhabditida</taxon>
        <taxon>Rhabditina</taxon>
        <taxon>Rhabditomorpha</taxon>
        <taxon>Strongyloidea</taxon>
        <taxon>Heligmosomidae</taxon>
        <taxon>Nippostrongylus</taxon>
    </lineage>
</organism>
<evidence type="ECO:0000256" key="3">
    <source>
        <dbReference type="SAM" id="Phobius"/>
    </source>
</evidence>
<feature type="transmembrane region" description="Helical" evidence="3">
    <location>
        <begin position="304"/>
        <end position="331"/>
    </location>
</feature>
<dbReference type="Pfam" id="PF00057">
    <property type="entry name" value="Ldl_recept_a"/>
    <property type="match status" value="1"/>
</dbReference>
<dbReference type="InterPro" id="IPR002172">
    <property type="entry name" value="LDrepeatLR_classA_rpt"/>
</dbReference>
<reference evidence="5 6" key="2">
    <citation type="submission" date="2018-11" db="EMBL/GenBank/DDBJ databases">
        <authorList>
            <consortium name="Pathogen Informatics"/>
        </authorList>
    </citation>
    <scope>NUCLEOTIDE SEQUENCE [LARGE SCALE GENOMIC DNA]</scope>
</reference>
<evidence type="ECO:0000313" key="6">
    <source>
        <dbReference type="Proteomes" id="UP000271162"/>
    </source>
</evidence>
<dbReference type="PROSITE" id="PS01180">
    <property type="entry name" value="CUB"/>
    <property type="match status" value="1"/>
</dbReference>
<dbReference type="AlphaFoldDB" id="A0A0N4YAW3"/>
<dbReference type="InterPro" id="IPR035914">
    <property type="entry name" value="Sperma_CUB_dom_sf"/>
</dbReference>
<dbReference type="InterPro" id="IPR036055">
    <property type="entry name" value="LDL_receptor-like_sf"/>
</dbReference>
<keyword evidence="3" id="KW-1133">Transmembrane helix</keyword>
<dbReference type="Gene3D" id="2.60.120.290">
    <property type="entry name" value="Spermadhesin, CUB domain"/>
    <property type="match status" value="1"/>
</dbReference>
<name>A0A0N4YAW3_NIPBR</name>
<evidence type="ECO:0000256" key="1">
    <source>
        <dbReference type="ARBA" id="ARBA00023157"/>
    </source>
</evidence>